<keyword evidence="1" id="KW-0472">Membrane</keyword>
<dbReference type="OrthoDB" id="7069135at2"/>
<feature type="domain" description="SPOR" evidence="2">
    <location>
        <begin position="96"/>
        <end position="175"/>
    </location>
</feature>
<keyword evidence="1" id="KW-1133">Transmembrane helix</keyword>
<dbReference type="RefSeq" id="WP_067416109.1">
    <property type="nucleotide sequence ID" value="NZ_LNTY01000034.1"/>
</dbReference>
<dbReference type="SUPFAM" id="SSF110997">
    <property type="entry name" value="Sporulation related repeat"/>
    <property type="match status" value="1"/>
</dbReference>
<protein>
    <submittedName>
        <fullName evidence="3">Cell division protein DedD</fullName>
    </submittedName>
</protein>
<dbReference type="Pfam" id="PF05036">
    <property type="entry name" value="SPOR"/>
    <property type="match status" value="1"/>
</dbReference>
<keyword evidence="3" id="KW-0131">Cell cycle</keyword>
<dbReference type="InterPro" id="IPR036680">
    <property type="entry name" value="SPOR-like_sf"/>
</dbReference>
<reference evidence="3 4" key="1">
    <citation type="submission" date="2015-11" db="EMBL/GenBank/DDBJ databases">
        <title>Genomic Taxonomy of the Vibrionaceae.</title>
        <authorList>
            <person name="Gomez-Gil B."/>
            <person name="Enciso-Ibarra J."/>
        </authorList>
    </citation>
    <scope>NUCLEOTIDE SEQUENCE [LARGE SCALE GENOMIC DNA]</scope>
    <source>
        <strain evidence="3 4">CAIM 912</strain>
    </source>
</reference>
<dbReference type="PROSITE" id="PS51724">
    <property type="entry name" value="SPOR"/>
    <property type="match status" value="1"/>
</dbReference>
<keyword evidence="3" id="KW-0132">Cell division</keyword>
<dbReference type="AlphaFoldDB" id="A0A135I7H2"/>
<name>A0A135I7H2_9GAMM</name>
<sequence>MATQFQNRLVGTLILVSLGIIFIPDVFDGKKAHYQENFEAIPLHEEFDESVLNAPVELPEETESFMPQDPVMVTVDTDNADVAQPQAVDDTQPQEGYQDSAWIIRLGTFRNLENAKNLVATLRSKGYRAQLLPRGVKEGELARVEVGPDVSKDKLASMTADLESLTGLKGQLLRFNPLNP</sequence>
<keyword evidence="4" id="KW-1185">Reference proteome</keyword>
<comment type="caution">
    <text evidence="3">The sequence shown here is derived from an EMBL/GenBank/DDBJ whole genome shotgun (WGS) entry which is preliminary data.</text>
</comment>
<evidence type="ECO:0000313" key="3">
    <source>
        <dbReference type="EMBL" id="KXF81357.1"/>
    </source>
</evidence>
<dbReference type="GO" id="GO:0042834">
    <property type="term" value="F:peptidoglycan binding"/>
    <property type="evidence" value="ECO:0007669"/>
    <property type="project" value="InterPro"/>
</dbReference>
<dbReference type="PANTHER" id="PTHR38687">
    <property type="entry name" value="CELL DIVISION PROTEIN DEDD-RELATED"/>
    <property type="match status" value="1"/>
</dbReference>
<dbReference type="Gene3D" id="3.30.70.1070">
    <property type="entry name" value="Sporulation related repeat"/>
    <property type="match status" value="1"/>
</dbReference>
<dbReference type="Proteomes" id="UP000070529">
    <property type="component" value="Unassembled WGS sequence"/>
</dbReference>
<feature type="transmembrane region" description="Helical" evidence="1">
    <location>
        <begin position="9"/>
        <end position="27"/>
    </location>
</feature>
<gene>
    <name evidence="3" type="ORF">ATN88_01030</name>
</gene>
<dbReference type="InterPro" id="IPR052521">
    <property type="entry name" value="Cell_div_SPOR-domain"/>
</dbReference>
<evidence type="ECO:0000313" key="4">
    <source>
        <dbReference type="Proteomes" id="UP000070529"/>
    </source>
</evidence>
<dbReference type="EMBL" id="LNTY01000034">
    <property type="protein sequence ID" value="KXF81357.1"/>
    <property type="molecule type" value="Genomic_DNA"/>
</dbReference>
<dbReference type="InterPro" id="IPR007730">
    <property type="entry name" value="SPOR-like_dom"/>
</dbReference>
<accession>A0A135I7H2</accession>
<keyword evidence="1" id="KW-0812">Transmembrane</keyword>
<organism evidence="3 4">
    <name type="scientific">Enterovibrio coralii</name>
    <dbReference type="NCBI Taxonomy" id="294935"/>
    <lineage>
        <taxon>Bacteria</taxon>
        <taxon>Pseudomonadati</taxon>
        <taxon>Pseudomonadota</taxon>
        <taxon>Gammaproteobacteria</taxon>
        <taxon>Vibrionales</taxon>
        <taxon>Vibrionaceae</taxon>
        <taxon>Enterovibrio</taxon>
    </lineage>
</organism>
<dbReference type="GO" id="GO:0032506">
    <property type="term" value="P:cytokinetic process"/>
    <property type="evidence" value="ECO:0007669"/>
    <property type="project" value="TreeGrafter"/>
</dbReference>
<dbReference type="GO" id="GO:0030428">
    <property type="term" value="C:cell septum"/>
    <property type="evidence" value="ECO:0007669"/>
    <property type="project" value="TreeGrafter"/>
</dbReference>
<proteinExistence type="predicted"/>
<evidence type="ECO:0000256" key="1">
    <source>
        <dbReference type="SAM" id="Phobius"/>
    </source>
</evidence>
<dbReference type="STRING" id="294935.ATN88_01030"/>
<dbReference type="GO" id="GO:0032153">
    <property type="term" value="C:cell division site"/>
    <property type="evidence" value="ECO:0007669"/>
    <property type="project" value="TreeGrafter"/>
</dbReference>
<evidence type="ECO:0000259" key="2">
    <source>
        <dbReference type="PROSITE" id="PS51724"/>
    </source>
</evidence>
<dbReference type="PANTHER" id="PTHR38687:SF1">
    <property type="entry name" value="CELL DIVISION PROTEIN DEDD"/>
    <property type="match status" value="1"/>
</dbReference>